<feature type="transmembrane region" description="Helical" evidence="7">
    <location>
        <begin position="31"/>
        <end position="56"/>
    </location>
</feature>
<evidence type="ECO:0000256" key="2">
    <source>
        <dbReference type="ARBA" id="ARBA00008821"/>
    </source>
</evidence>
<evidence type="ECO:0000313" key="8">
    <source>
        <dbReference type="EMBL" id="MFC4201675.1"/>
    </source>
</evidence>
<name>A0ABV8NXM1_9BURK</name>
<keyword evidence="4 7" id="KW-0812">Transmembrane</keyword>
<dbReference type="Pfam" id="PF00860">
    <property type="entry name" value="Xan_ur_permease"/>
    <property type="match status" value="1"/>
</dbReference>
<feature type="transmembrane region" description="Helical" evidence="7">
    <location>
        <begin position="68"/>
        <end position="87"/>
    </location>
</feature>
<dbReference type="PANTHER" id="PTHR42810">
    <property type="entry name" value="PURINE PERMEASE C1399.01C-RELATED"/>
    <property type="match status" value="1"/>
</dbReference>
<feature type="transmembrane region" description="Helical" evidence="7">
    <location>
        <begin position="205"/>
        <end position="232"/>
    </location>
</feature>
<sequence length="589" mass="61377">MALFPKIKLPPVPAFKRPADLAYALGEKPPAVTLFGLAVQHMVTALTCVVYVLAAAKIGGLSPASTQGLVTATTLGMALSTFFQAWGGRLGSGLMLVDIPSPLLIVIGGSVIAQFGVAGAAAMSLTKGVVSLAASVLVPKLRSILPPTVAGVVVSIGGLSLIAPALTHMTGLHGASMDGTDALTGLVTLLVIVALSIWGNRRVKLAALLAGLLAGVLLAAVLGKLRGLGMLARSPMLALPHIHLPNLSVDPAALAAVALVALMSQLDSLGTVVLMHKMNDADWRRPDMRLVGRGMRASGLGNLLASFLGSYPTGMSSANLALCHISRSTSRRIGLVTALLLAISAFLPQVALGLTLVPTSVVGAIEVYAAAYLVVSGIELISSRALDARGIFMIGLSFVAGLGVMVLPQLAELAPPALRFMARNGIITGGITAIVLNAIFRLGTSRRATLAIAEPSHTERMRRIVEFVESNGAHWSARRDVVRRAAQAMLEGAEALEAAGQGRRLAQISGSFDEFNLDFELLYEGPALLLESAPRHNAAGLLDMQDEEFQNAVGLALASVSHVLLKRLADRVTSGTRGQLSYLRLHFSH</sequence>
<feature type="transmembrane region" description="Helical" evidence="7">
    <location>
        <begin position="333"/>
        <end position="354"/>
    </location>
</feature>
<proteinExistence type="inferred from homology"/>
<feature type="transmembrane region" description="Helical" evidence="7">
    <location>
        <begin position="252"/>
        <end position="275"/>
    </location>
</feature>
<evidence type="ECO:0000256" key="5">
    <source>
        <dbReference type="ARBA" id="ARBA00022989"/>
    </source>
</evidence>
<feature type="transmembrane region" description="Helical" evidence="7">
    <location>
        <begin position="390"/>
        <end position="408"/>
    </location>
</feature>
<dbReference type="EMBL" id="JBHSBV010000004">
    <property type="protein sequence ID" value="MFC4201675.1"/>
    <property type="molecule type" value="Genomic_DNA"/>
</dbReference>
<reference evidence="9" key="1">
    <citation type="journal article" date="2019" name="Int. J. Syst. Evol. Microbiol.">
        <title>The Global Catalogue of Microorganisms (GCM) 10K type strain sequencing project: providing services to taxonomists for standard genome sequencing and annotation.</title>
        <authorList>
            <consortium name="The Broad Institute Genomics Platform"/>
            <consortium name="The Broad Institute Genome Sequencing Center for Infectious Disease"/>
            <person name="Wu L."/>
            <person name="Ma J."/>
        </authorList>
    </citation>
    <scope>NUCLEOTIDE SEQUENCE [LARGE SCALE GENOMIC DNA]</scope>
    <source>
        <strain evidence="9">LMG 24813</strain>
    </source>
</reference>
<evidence type="ECO:0000256" key="6">
    <source>
        <dbReference type="ARBA" id="ARBA00023136"/>
    </source>
</evidence>
<keyword evidence="5 7" id="KW-1133">Transmembrane helix</keyword>
<accession>A0ABV8NXM1</accession>
<comment type="similarity">
    <text evidence="2">Belongs to the nucleobase:cation symporter-2 (NCS2) (TC 2.A.40) family.</text>
</comment>
<evidence type="ECO:0000256" key="3">
    <source>
        <dbReference type="ARBA" id="ARBA00022448"/>
    </source>
</evidence>
<comment type="subcellular location">
    <subcellularLocation>
        <location evidence="1">Membrane</location>
        <topology evidence="1">Multi-pass membrane protein</topology>
    </subcellularLocation>
</comment>
<dbReference type="RefSeq" id="WP_217965586.1">
    <property type="nucleotide sequence ID" value="NZ_JAHTBN010000007.1"/>
</dbReference>
<feature type="transmembrane region" description="Helical" evidence="7">
    <location>
        <begin position="360"/>
        <end position="378"/>
    </location>
</feature>
<dbReference type="InterPro" id="IPR006043">
    <property type="entry name" value="NCS2"/>
</dbReference>
<keyword evidence="6 7" id="KW-0472">Membrane</keyword>
<evidence type="ECO:0000313" key="9">
    <source>
        <dbReference type="Proteomes" id="UP001595848"/>
    </source>
</evidence>
<feature type="transmembrane region" description="Helical" evidence="7">
    <location>
        <begin position="99"/>
        <end position="123"/>
    </location>
</feature>
<feature type="transmembrane region" description="Helical" evidence="7">
    <location>
        <begin position="182"/>
        <end position="198"/>
    </location>
</feature>
<dbReference type="NCBIfam" id="NF037981">
    <property type="entry name" value="NCS2_1"/>
    <property type="match status" value="1"/>
</dbReference>
<keyword evidence="9" id="KW-1185">Reference proteome</keyword>
<comment type="caution">
    <text evidence="8">The sequence shown here is derived from an EMBL/GenBank/DDBJ whole genome shotgun (WGS) entry which is preliminary data.</text>
</comment>
<feature type="transmembrane region" description="Helical" evidence="7">
    <location>
        <begin position="420"/>
        <end position="440"/>
    </location>
</feature>
<evidence type="ECO:0000256" key="1">
    <source>
        <dbReference type="ARBA" id="ARBA00004141"/>
    </source>
</evidence>
<keyword evidence="3" id="KW-0813">Transport</keyword>
<protein>
    <submittedName>
        <fullName evidence="8">Solute carrier family 23 protein</fullName>
    </submittedName>
</protein>
<dbReference type="Proteomes" id="UP001595848">
    <property type="component" value="Unassembled WGS sequence"/>
</dbReference>
<organism evidence="8 9">
    <name type="scientific">Candidimonas humi</name>
    <dbReference type="NCBI Taxonomy" id="683355"/>
    <lineage>
        <taxon>Bacteria</taxon>
        <taxon>Pseudomonadati</taxon>
        <taxon>Pseudomonadota</taxon>
        <taxon>Betaproteobacteria</taxon>
        <taxon>Burkholderiales</taxon>
        <taxon>Alcaligenaceae</taxon>
        <taxon>Candidimonas</taxon>
    </lineage>
</organism>
<evidence type="ECO:0000256" key="4">
    <source>
        <dbReference type="ARBA" id="ARBA00022692"/>
    </source>
</evidence>
<evidence type="ECO:0000256" key="7">
    <source>
        <dbReference type="SAM" id="Phobius"/>
    </source>
</evidence>
<feature type="transmembrane region" description="Helical" evidence="7">
    <location>
        <begin position="144"/>
        <end position="162"/>
    </location>
</feature>
<dbReference type="PANTHER" id="PTHR42810:SF2">
    <property type="entry name" value="PURINE PERMEASE C1399.01C-RELATED"/>
    <property type="match status" value="1"/>
</dbReference>
<gene>
    <name evidence="8" type="ORF">ACFOY1_11985</name>
</gene>